<keyword evidence="4" id="KW-0804">Transcription</keyword>
<dbReference type="InterPro" id="IPR036864">
    <property type="entry name" value="Zn2-C6_fun-type_DNA-bd_sf"/>
</dbReference>
<dbReference type="Gene3D" id="4.10.240.10">
    <property type="entry name" value="Zn(2)-C6 fungal-type DNA-binding domain"/>
    <property type="match status" value="1"/>
</dbReference>
<feature type="region of interest" description="Disordered" evidence="6">
    <location>
        <begin position="91"/>
        <end position="120"/>
    </location>
</feature>
<evidence type="ECO:0000256" key="2">
    <source>
        <dbReference type="ARBA" id="ARBA00023015"/>
    </source>
</evidence>
<feature type="compositionally biased region" description="Pro residues" evidence="6">
    <location>
        <begin position="345"/>
        <end position="355"/>
    </location>
</feature>
<protein>
    <submittedName>
        <fullName evidence="8">Aflatoxin regulatory protein-domain-containing protein</fullName>
    </submittedName>
</protein>
<dbReference type="PROSITE" id="PS00463">
    <property type="entry name" value="ZN2_CY6_FUNGAL_1"/>
    <property type="match status" value="1"/>
</dbReference>
<dbReference type="EMBL" id="MU854377">
    <property type="protein sequence ID" value="KAK4040409.1"/>
    <property type="molecule type" value="Genomic_DNA"/>
</dbReference>
<dbReference type="GO" id="GO:0008270">
    <property type="term" value="F:zinc ion binding"/>
    <property type="evidence" value="ECO:0007669"/>
    <property type="project" value="InterPro"/>
</dbReference>
<dbReference type="InterPro" id="IPR001138">
    <property type="entry name" value="Zn2Cys6_DnaBD"/>
</dbReference>
<dbReference type="PRINTS" id="PR00755">
    <property type="entry name" value="AFLATOXINBRP"/>
</dbReference>
<reference evidence="9" key="1">
    <citation type="journal article" date="2023" name="Mol. Phylogenet. Evol.">
        <title>Genome-scale phylogeny and comparative genomics of the fungal order Sordariales.</title>
        <authorList>
            <person name="Hensen N."/>
            <person name="Bonometti L."/>
            <person name="Westerberg I."/>
            <person name="Brannstrom I.O."/>
            <person name="Guillou S."/>
            <person name="Cros-Aarteil S."/>
            <person name="Calhoun S."/>
            <person name="Haridas S."/>
            <person name="Kuo A."/>
            <person name="Mondo S."/>
            <person name="Pangilinan J."/>
            <person name="Riley R."/>
            <person name="LaButti K."/>
            <person name="Andreopoulos B."/>
            <person name="Lipzen A."/>
            <person name="Chen C."/>
            <person name="Yan M."/>
            <person name="Daum C."/>
            <person name="Ng V."/>
            <person name="Clum A."/>
            <person name="Steindorff A."/>
            <person name="Ohm R.A."/>
            <person name="Martin F."/>
            <person name="Silar P."/>
            <person name="Natvig D.O."/>
            <person name="Lalanne C."/>
            <person name="Gautier V."/>
            <person name="Ament-Velasquez S.L."/>
            <person name="Kruys A."/>
            <person name="Hutchinson M.I."/>
            <person name="Powell A.J."/>
            <person name="Barry K."/>
            <person name="Miller A.N."/>
            <person name="Grigoriev I.V."/>
            <person name="Debuchy R."/>
            <person name="Gladieux P."/>
            <person name="Hiltunen Thoren M."/>
            <person name="Johannesson H."/>
        </authorList>
    </citation>
    <scope>NUCLEOTIDE SEQUENCE [LARGE SCALE GENOMIC DNA]</scope>
    <source>
        <strain evidence="9">CBS 284.82</strain>
    </source>
</reference>
<dbReference type="Proteomes" id="UP001303115">
    <property type="component" value="Unassembled WGS sequence"/>
</dbReference>
<evidence type="ECO:0000256" key="4">
    <source>
        <dbReference type="ARBA" id="ARBA00023163"/>
    </source>
</evidence>
<dbReference type="InterPro" id="IPR013700">
    <property type="entry name" value="AflR"/>
</dbReference>
<evidence type="ECO:0000313" key="9">
    <source>
        <dbReference type="Proteomes" id="UP001303115"/>
    </source>
</evidence>
<evidence type="ECO:0000256" key="1">
    <source>
        <dbReference type="ARBA" id="ARBA00022723"/>
    </source>
</evidence>
<dbReference type="SMART" id="SM00066">
    <property type="entry name" value="GAL4"/>
    <property type="match status" value="1"/>
</dbReference>
<feature type="region of interest" description="Disordered" evidence="6">
    <location>
        <begin position="415"/>
        <end position="435"/>
    </location>
</feature>
<dbReference type="Pfam" id="PF00172">
    <property type="entry name" value="Zn_clus"/>
    <property type="match status" value="1"/>
</dbReference>
<comment type="caution">
    <text evidence="8">The sequence shown here is derived from an EMBL/GenBank/DDBJ whole genome shotgun (WGS) entry which is preliminary data.</text>
</comment>
<evidence type="ECO:0000313" key="8">
    <source>
        <dbReference type="EMBL" id="KAK4040409.1"/>
    </source>
</evidence>
<evidence type="ECO:0000256" key="6">
    <source>
        <dbReference type="SAM" id="MobiDB-lite"/>
    </source>
</evidence>
<dbReference type="GO" id="GO:0003677">
    <property type="term" value="F:DNA binding"/>
    <property type="evidence" value="ECO:0007669"/>
    <property type="project" value="UniProtKB-KW"/>
</dbReference>
<feature type="domain" description="Zn(2)-C6 fungal-type" evidence="7">
    <location>
        <begin position="24"/>
        <end position="54"/>
    </location>
</feature>
<dbReference type="GO" id="GO:0045122">
    <property type="term" value="P:aflatoxin biosynthetic process"/>
    <property type="evidence" value="ECO:0007669"/>
    <property type="project" value="InterPro"/>
</dbReference>
<feature type="compositionally biased region" description="Low complexity" evidence="6">
    <location>
        <begin position="356"/>
        <end position="369"/>
    </location>
</feature>
<keyword evidence="3" id="KW-0238">DNA-binding</keyword>
<accession>A0AAN6PJX6</accession>
<dbReference type="AlphaFoldDB" id="A0AAN6PJX6"/>
<dbReference type="SUPFAM" id="SSF57701">
    <property type="entry name" value="Zn2/Cys6 DNA-binding domain"/>
    <property type="match status" value="1"/>
</dbReference>
<name>A0AAN6PJX6_9PEZI</name>
<dbReference type="Pfam" id="PF08493">
    <property type="entry name" value="AflR"/>
    <property type="match status" value="1"/>
</dbReference>
<dbReference type="GO" id="GO:0000981">
    <property type="term" value="F:DNA-binding transcription factor activity, RNA polymerase II-specific"/>
    <property type="evidence" value="ECO:0007669"/>
    <property type="project" value="InterPro"/>
</dbReference>
<organism evidence="8 9">
    <name type="scientific">Parachaetomium inaequale</name>
    <dbReference type="NCBI Taxonomy" id="2588326"/>
    <lineage>
        <taxon>Eukaryota</taxon>
        <taxon>Fungi</taxon>
        <taxon>Dikarya</taxon>
        <taxon>Ascomycota</taxon>
        <taxon>Pezizomycotina</taxon>
        <taxon>Sordariomycetes</taxon>
        <taxon>Sordariomycetidae</taxon>
        <taxon>Sordariales</taxon>
        <taxon>Chaetomiaceae</taxon>
        <taxon>Parachaetomium</taxon>
    </lineage>
</organism>
<evidence type="ECO:0000256" key="5">
    <source>
        <dbReference type="ARBA" id="ARBA00023242"/>
    </source>
</evidence>
<feature type="region of interest" description="Disordered" evidence="6">
    <location>
        <begin position="1"/>
        <end position="23"/>
    </location>
</feature>
<feature type="compositionally biased region" description="Polar residues" evidence="6">
    <location>
        <begin position="1"/>
        <end position="14"/>
    </location>
</feature>
<dbReference type="PROSITE" id="PS50048">
    <property type="entry name" value="ZN2_CY6_FUNGAL_2"/>
    <property type="match status" value="1"/>
</dbReference>
<proteinExistence type="predicted"/>
<keyword evidence="2" id="KW-0805">Transcription regulation</keyword>
<keyword evidence="5" id="KW-0539">Nucleus</keyword>
<evidence type="ECO:0000259" key="7">
    <source>
        <dbReference type="PROSITE" id="PS50048"/>
    </source>
</evidence>
<dbReference type="CDD" id="cd00067">
    <property type="entry name" value="GAL4"/>
    <property type="match status" value="1"/>
</dbReference>
<dbReference type="InterPro" id="IPR050675">
    <property type="entry name" value="OAF3"/>
</dbReference>
<sequence>MLNTAVRQPVGQPSTPSPRKLRDSCTDCASSKVRCSKEKPTCARCARRGMSCTYMVSRRTGRTSSTASKADAAQIWIGTSRLRAAGPSRTLYNSIGPSSGTRGVLADRNQPARTDRPSLHVGTSLLPHTVIPTGQQTPTAGPGADSEADLWSSLLSPSILLDDLAELSPPLTAIGTDVDDLFELALHSSMVLDYSDSSPVDASLNTTVATFKLFGDIPVSVSDSDFTSTTPSSAFGWGLLSSSGSIPKVPSCCFAIGLEILSRLFPNAPSVCTVSTAGHQPDTSPPRARTTESVISENKQIIETLTGLLNCDCSRDEYLISIITLIALKAMGCYSAAVTVAGDEAPPPSTPPTPPTSSSSRPPSSSASSLGEQSVSVPRAAEKRMAAQLVLGELHRVQRLVNALSKRLEGARLRVGSDSGRQAQPGSGSASGSVGARAPGFSAATFFQLEGDLRTRLRVLCKETEDVLRGEGGVGSCSM</sequence>
<feature type="region of interest" description="Disordered" evidence="6">
    <location>
        <begin position="342"/>
        <end position="378"/>
    </location>
</feature>
<feature type="compositionally biased region" description="Polar residues" evidence="6">
    <location>
        <begin position="91"/>
        <end position="101"/>
    </location>
</feature>
<dbReference type="GO" id="GO:0005634">
    <property type="term" value="C:nucleus"/>
    <property type="evidence" value="ECO:0007669"/>
    <property type="project" value="InterPro"/>
</dbReference>
<keyword evidence="1" id="KW-0479">Metal-binding</keyword>
<dbReference type="PANTHER" id="PTHR31069:SF31">
    <property type="entry name" value="MONODICTYPHENONE CLUSTER TRANSCRIPTION FACTOR-RELATED"/>
    <property type="match status" value="1"/>
</dbReference>
<feature type="compositionally biased region" description="Low complexity" evidence="6">
    <location>
        <begin position="419"/>
        <end position="435"/>
    </location>
</feature>
<dbReference type="PANTHER" id="PTHR31069">
    <property type="entry name" value="OLEATE-ACTIVATED TRANSCRIPTION FACTOR 1-RELATED"/>
    <property type="match status" value="1"/>
</dbReference>
<gene>
    <name evidence="8" type="ORF">C8A01DRAFT_15697</name>
</gene>
<evidence type="ECO:0000256" key="3">
    <source>
        <dbReference type="ARBA" id="ARBA00023125"/>
    </source>
</evidence>
<keyword evidence="9" id="KW-1185">Reference proteome</keyword>